<dbReference type="AlphaFoldDB" id="A0A3K3SLI8"/>
<reference evidence="2 3" key="1">
    <citation type="submission" date="2019-10" db="EMBL/GenBank/DDBJ databases">
        <title>Antimicrobial-resistant enteric bacteria are widely distributed amongst people, animals and the environment in northern Tanzania.</title>
        <authorList>
            <person name="Subbiah M."/>
            <person name="Call D.R."/>
        </authorList>
    </citation>
    <scope>NUCLEOTIDE SEQUENCE [LARGE SCALE GENOMIC DNA]</scope>
    <source>
        <strain evidence="2 3">TzEc067</strain>
    </source>
</reference>
<accession>A0A3K3SLI8</accession>
<evidence type="ECO:0000313" key="3">
    <source>
        <dbReference type="Proteomes" id="UP000437875"/>
    </source>
</evidence>
<dbReference type="RefSeq" id="WP_021540056.1">
    <property type="nucleotide sequence ID" value="NZ_JAACOP010000027.1"/>
</dbReference>
<comment type="caution">
    <text evidence="2">The sequence shown here is derived from an EMBL/GenBank/DDBJ whole genome shotgun (WGS) entry which is preliminary data.</text>
</comment>
<feature type="region of interest" description="Disordered" evidence="1">
    <location>
        <begin position="73"/>
        <end position="99"/>
    </location>
</feature>
<gene>
    <name evidence="2" type="ORF">GP711_23015</name>
</gene>
<proteinExistence type="predicted"/>
<evidence type="ECO:0000256" key="1">
    <source>
        <dbReference type="SAM" id="MobiDB-lite"/>
    </source>
</evidence>
<evidence type="ECO:0000313" key="2">
    <source>
        <dbReference type="EMBL" id="KAE9728230.1"/>
    </source>
</evidence>
<dbReference type="Proteomes" id="UP000437875">
    <property type="component" value="Unassembled WGS sequence"/>
</dbReference>
<name>A0A3K3SLI8_ECOLX</name>
<protein>
    <submittedName>
        <fullName evidence="2">Uncharacterized protein</fullName>
    </submittedName>
</protein>
<feature type="compositionally biased region" description="Acidic residues" evidence="1">
    <location>
        <begin position="90"/>
        <end position="99"/>
    </location>
</feature>
<dbReference type="EMBL" id="WSGM01000021">
    <property type="protein sequence ID" value="KAE9728230.1"/>
    <property type="molecule type" value="Genomic_DNA"/>
</dbReference>
<sequence>MPLVKNVEKKIWDVQGFDVRFKTPDGKDVRGDKKDMPQYQRVKMSKNDSTVSEFNRNIKKQYPGYDIDVLMGDGTPANGNTKLGTVRDSYEEDTEDDSD</sequence>
<organism evidence="2 3">
    <name type="scientific">Escherichia coli</name>
    <dbReference type="NCBI Taxonomy" id="562"/>
    <lineage>
        <taxon>Bacteria</taxon>
        <taxon>Pseudomonadati</taxon>
        <taxon>Pseudomonadota</taxon>
        <taxon>Gammaproteobacteria</taxon>
        <taxon>Enterobacterales</taxon>
        <taxon>Enterobacteriaceae</taxon>
        <taxon>Escherichia</taxon>
    </lineage>
</organism>